<name>A0A099I363_CLOIN</name>
<dbReference type="AlphaFoldDB" id="A0A099I363"/>
<accession>A0A099I363</accession>
<protein>
    <submittedName>
        <fullName evidence="1">Uncharacterized protein</fullName>
    </submittedName>
</protein>
<dbReference type="Proteomes" id="UP000030008">
    <property type="component" value="Unassembled WGS sequence"/>
</dbReference>
<organism evidence="1 2">
    <name type="scientific">Clostridium innocuum</name>
    <dbReference type="NCBI Taxonomy" id="1522"/>
    <lineage>
        <taxon>Bacteria</taxon>
        <taxon>Bacillati</taxon>
        <taxon>Bacillota</taxon>
        <taxon>Clostridia</taxon>
        <taxon>Eubacteriales</taxon>
        <taxon>Clostridiaceae</taxon>
        <taxon>Clostridium</taxon>
    </lineage>
</organism>
<evidence type="ECO:0000313" key="1">
    <source>
        <dbReference type="EMBL" id="KGJ51712.1"/>
    </source>
</evidence>
<evidence type="ECO:0000313" key="2">
    <source>
        <dbReference type="Proteomes" id="UP000030008"/>
    </source>
</evidence>
<proteinExistence type="predicted"/>
<dbReference type="RefSeq" id="WP_044907400.1">
    <property type="nucleotide sequence ID" value="NZ_JBDOIP010000003.1"/>
</dbReference>
<gene>
    <name evidence="1" type="ORF">CIAN88_18285</name>
</gene>
<reference evidence="1 2" key="1">
    <citation type="submission" date="2014-08" db="EMBL/GenBank/DDBJ databases">
        <title>Clostridium innocuum, an unnegligible vancomycin-resistant pathogen causing extra-intestinal infections.</title>
        <authorList>
            <person name="Feng Y."/>
            <person name="Chiu C.-H."/>
        </authorList>
    </citation>
    <scope>NUCLEOTIDE SEQUENCE [LARGE SCALE GENOMIC DNA]</scope>
    <source>
        <strain evidence="1 2">AN88</strain>
    </source>
</reference>
<dbReference type="EMBL" id="JQIF01000097">
    <property type="protein sequence ID" value="KGJ51712.1"/>
    <property type="molecule type" value="Genomic_DNA"/>
</dbReference>
<sequence length="195" mass="22013">MNKLLRGFFTASAAVFLCSGCKGIPPENEAMSKALQDRDVTYSIVALDDKCFYLSLENQDLIFDYLMETDKNKEGGSYYTMEITTKKTDAMSFQWVQAAAYQNNTLKKIKNGDCDVMMDDAIHAFDSKKICTGAALQEARTYEAEIRKRLAAYGITPQDAFSYGRSYLKNNQDTALVNLDIMTRFKNIMPTNSSR</sequence>
<comment type="caution">
    <text evidence="1">The sequence shown here is derived from an EMBL/GenBank/DDBJ whole genome shotgun (WGS) entry which is preliminary data.</text>
</comment>